<accession>A0A7S1A0T4</accession>
<dbReference type="Gene3D" id="2.40.50.140">
    <property type="entry name" value="Nucleic acid-binding proteins"/>
    <property type="match status" value="1"/>
</dbReference>
<evidence type="ECO:0008006" key="3">
    <source>
        <dbReference type="Google" id="ProtNLM"/>
    </source>
</evidence>
<feature type="compositionally biased region" description="Basic residues" evidence="1">
    <location>
        <begin position="248"/>
        <end position="258"/>
    </location>
</feature>
<feature type="compositionally biased region" description="Low complexity" evidence="1">
    <location>
        <begin position="217"/>
        <end position="247"/>
    </location>
</feature>
<dbReference type="CDD" id="cd06257">
    <property type="entry name" value="DnaJ"/>
    <property type="match status" value="1"/>
</dbReference>
<gene>
    <name evidence="2" type="ORF">NSCI0253_LOCUS13299</name>
</gene>
<dbReference type="EMBL" id="HBFQ01018984">
    <property type="protein sequence ID" value="CAD8838951.1"/>
    <property type="molecule type" value="Transcribed_RNA"/>
</dbReference>
<dbReference type="InterPro" id="IPR036869">
    <property type="entry name" value="J_dom_sf"/>
</dbReference>
<feature type="compositionally biased region" description="Basic and acidic residues" evidence="1">
    <location>
        <begin position="298"/>
        <end position="308"/>
    </location>
</feature>
<dbReference type="SUPFAM" id="SSF46565">
    <property type="entry name" value="Chaperone J-domain"/>
    <property type="match status" value="1"/>
</dbReference>
<dbReference type="AlphaFoldDB" id="A0A7S1A0T4"/>
<sequence length="372" mass="39100">MLSGASGSGTVPHAGLMGWRGGSAVPFTVRPATVSGPPQGCLPPMAVAQTEVVGAGGPPGTVLMGTVKSYSSVKGFGFLLHPDIPQDIWFARESLQPNLRTSDLAGNNMMFELHRTPDGKPQARRLWPCGATIQAAAPAGGMGMGVGVGMGMGMGIGLGGFPMMCGKGFVAPLGKGCGGVVGRGIPLFGMVRPVPQPKRALSPHAGSRAIRKEFKGSADSSHSAASSKSSRSSKSSVSSKSSSSSSSKSRKKDRKKDKAKSSRSSSSSAKDRSRSRRKKRRRDAAAGASAAKSMLSKAEGETSKELSEAKMEALQKLQALQKVEPKEQRAKEWRALLRNWHPDKNPDKVQVATAVFQFLQKGKKLLDLSDKC</sequence>
<evidence type="ECO:0000256" key="1">
    <source>
        <dbReference type="SAM" id="MobiDB-lite"/>
    </source>
</evidence>
<dbReference type="Gene3D" id="1.10.287.110">
    <property type="entry name" value="DnaJ domain"/>
    <property type="match status" value="1"/>
</dbReference>
<feature type="compositionally biased region" description="Basic residues" evidence="1">
    <location>
        <begin position="273"/>
        <end position="282"/>
    </location>
</feature>
<feature type="region of interest" description="Disordered" evidence="1">
    <location>
        <begin position="213"/>
        <end position="308"/>
    </location>
</feature>
<reference evidence="2" key="1">
    <citation type="submission" date="2021-01" db="EMBL/GenBank/DDBJ databases">
        <authorList>
            <person name="Corre E."/>
            <person name="Pelletier E."/>
            <person name="Niang G."/>
            <person name="Scheremetjew M."/>
            <person name="Finn R."/>
            <person name="Kale V."/>
            <person name="Holt S."/>
            <person name="Cochrane G."/>
            <person name="Meng A."/>
            <person name="Brown T."/>
            <person name="Cohen L."/>
        </authorList>
    </citation>
    <scope>NUCLEOTIDE SEQUENCE</scope>
</reference>
<dbReference type="InterPro" id="IPR012340">
    <property type="entry name" value="NA-bd_OB-fold"/>
</dbReference>
<protein>
    <recommendedName>
        <fullName evidence="3">CSD domain-containing protein</fullName>
    </recommendedName>
</protein>
<name>A0A7S1A0T4_NOCSC</name>
<dbReference type="SUPFAM" id="SSF50249">
    <property type="entry name" value="Nucleic acid-binding proteins"/>
    <property type="match status" value="1"/>
</dbReference>
<dbReference type="InterPro" id="IPR001623">
    <property type="entry name" value="DnaJ_domain"/>
</dbReference>
<organism evidence="2">
    <name type="scientific">Noctiluca scintillans</name>
    <name type="common">Sea sparkle</name>
    <name type="synonym">Red tide dinoflagellate</name>
    <dbReference type="NCBI Taxonomy" id="2966"/>
    <lineage>
        <taxon>Eukaryota</taxon>
        <taxon>Sar</taxon>
        <taxon>Alveolata</taxon>
        <taxon>Dinophyceae</taxon>
        <taxon>Noctilucales</taxon>
        <taxon>Noctilucaceae</taxon>
        <taxon>Noctiluca</taxon>
    </lineage>
</organism>
<proteinExistence type="predicted"/>
<evidence type="ECO:0000313" key="2">
    <source>
        <dbReference type="EMBL" id="CAD8838951.1"/>
    </source>
</evidence>